<feature type="compositionally biased region" description="Low complexity" evidence="6">
    <location>
        <begin position="469"/>
        <end position="495"/>
    </location>
</feature>
<keyword evidence="3" id="KW-0418">Kinase</keyword>
<dbReference type="GO" id="GO:0005524">
    <property type="term" value="F:ATP binding"/>
    <property type="evidence" value="ECO:0007669"/>
    <property type="project" value="UniProtKB-UniRule"/>
</dbReference>
<dbReference type="InterPro" id="IPR011009">
    <property type="entry name" value="Kinase-like_dom_sf"/>
</dbReference>
<evidence type="ECO:0000256" key="3">
    <source>
        <dbReference type="ARBA" id="ARBA00022777"/>
    </source>
</evidence>
<protein>
    <recommendedName>
        <fullName evidence="8">Protein kinase domain-containing protein</fullName>
    </recommendedName>
</protein>
<dbReference type="Gene3D" id="1.10.510.10">
    <property type="entry name" value="Transferase(Phosphotransferase) domain 1"/>
    <property type="match status" value="1"/>
</dbReference>
<dbReference type="PROSITE" id="PS50011">
    <property type="entry name" value="PROTEIN_KINASE_DOM"/>
    <property type="match status" value="1"/>
</dbReference>
<evidence type="ECO:0000256" key="5">
    <source>
        <dbReference type="PROSITE-ProRule" id="PRU10141"/>
    </source>
</evidence>
<dbReference type="InterPro" id="IPR008271">
    <property type="entry name" value="Ser/Thr_kinase_AS"/>
</dbReference>
<dbReference type="OrthoDB" id="5511150at2"/>
<feature type="binding site" evidence="5">
    <location>
        <position position="44"/>
    </location>
    <ligand>
        <name>ATP</name>
        <dbReference type="ChEBI" id="CHEBI:30616"/>
    </ligand>
</feature>
<dbReference type="Pfam" id="PF00069">
    <property type="entry name" value="Pkinase"/>
    <property type="match status" value="1"/>
</dbReference>
<dbReference type="SMART" id="SM00220">
    <property type="entry name" value="S_TKc"/>
    <property type="match status" value="1"/>
</dbReference>
<dbReference type="Proteomes" id="UP000014803">
    <property type="component" value="Chromosome"/>
</dbReference>
<evidence type="ECO:0000256" key="2">
    <source>
        <dbReference type="ARBA" id="ARBA00022741"/>
    </source>
</evidence>
<dbReference type="RefSeq" id="WP_020738080.1">
    <property type="nucleotide sequence ID" value="NC_021658.1"/>
</dbReference>
<dbReference type="PANTHER" id="PTHR43289:SF30">
    <property type="entry name" value="NON-SPECIFIC SERINE_THREONINE PROTEIN KINASE"/>
    <property type="match status" value="1"/>
</dbReference>
<reference evidence="9 10" key="1">
    <citation type="journal article" date="2013" name="Sci. Rep.">
        <title>Extraordinary expansion of a Sorangium cellulosum genome from an alkaline milieu.</title>
        <authorList>
            <person name="Han K."/>
            <person name="Li Z.F."/>
            <person name="Peng R."/>
            <person name="Zhu L.P."/>
            <person name="Zhou T."/>
            <person name="Wang L.G."/>
            <person name="Li S.G."/>
            <person name="Zhang X.B."/>
            <person name="Hu W."/>
            <person name="Wu Z.H."/>
            <person name="Qin N."/>
            <person name="Li Y.Z."/>
        </authorList>
    </citation>
    <scope>NUCLEOTIDE SEQUENCE [LARGE SCALE GENOMIC DNA]</scope>
    <source>
        <strain evidence="9 10">So0157-2</strain>
    </source>
</reference>
<dbReference type="KEGG" id="scu:SCE1572_30870"/>
<dbReference type="SUPFAM" id="SSF56112">
    <property type="entry name" value="Protein kinase-like (PK-like)"/>
    <property type="match status" value="1"/>
</dbReference>
<sequence length="518" mass="53391">MVAPVNVGDVLADKYEVERVLGEGGMGVVVAARHRLLGERVAIKFLLPQARERADLVARFLREGQAAARIRSEHVTRVFDVGTLARGEPYLVMEYLEGTDLKALLRDRGPLSVELACDYLLQACEALAEAHALGIVHRDLKPGNLFLSQRADGSPLIKVIDFGISKMALAAEPAAPRAHDMTESSAMLGSPLYMAPEQMVSSKSVDARADVWSMGAILYQLLTGAMPFVGDSVMQIYDRILEGPPRLRGLRADVPERLERAVQRCLQRNPADRFGNIAELAAELAPFAPPHAQHLAERAARVLRVRLDAIGEGSAEGGREPGRRPLSTAPGPASAPPQPGGSSGGRGVPAGSAWGAPTALLTDGAATDRSWGGTRASPGGGRAGARALGIAAAIAAALLGGAGLAWVFALRAPAPDAAPGAPTASSAPEASSPRDTAEPATDPAAGGLAELPDGGAALQPGASATVTVSAIGTARPAASAAAAPKPSASARAARPPGRPSPPPRPTPSRPDDLFSDPR</sequence>
<name>S4Y2W3_SORCE</name>
<proteinExistence type="predicted"/>
<dbReference type="EMBL" id="CP003969">
    <property type="protein sequence ID" value="AGP38495.1"/>
    <property type="molecule type" value="Genomic_DNA"/>
</dbReference>
<feature type="compositionally biased region" description="Basic and acidic residues" evidence="6">
    <location>
        <begin position="509"/>
        <end position="518"/>
    </location>
</feature>
<dbReference type="STRING" id="1254432.SCE1572_30870"/>
<evidence type="ECO:0000313" key="10">
    <source>
        <dbReference type="Proteomes" id="UP000014803"/>
    </source>
</evidence>
<feature type="compositionally biased region" description="Low complexity" evidence="6">
    <location>
        <begin position="416"/>
        <end position="433"/>
    </location>
</feature>
<dbReference type="PATRIC" id="fig|1254432.3.peg.6978"/>
<gene>
    <name evidence="9" type="ORF">SCE1572_30870</name>
</gene>
<organism evidence="9 10">
    <name type="scientific">Sorangium cellulosum So0157-2</name>
    <dbReference type="NCBI Taxonomy" id="1254432"/>
    <lineage>
        <taxon>Bacteria</taxon>
        <taxon>Pseudomonadati</taxon>
        <taxon>Myxococcota</taxon>
        <taxon>Polyangia</taxon>
        <taxon>Polyangiales</taxon>
        <taxon>Polyangiaceae</taxon>
        <taxon>Sorangium</taxon>
    </lineage>
</organism>
<dbReference type="PROSITE" id="PS00108">
    <property type="entry name" value="PROTEIN_KINASE_ST"/>
    <property type="match status" value="1"/>
</dbReference>
<keyword evidence="7" id="KW-0812">Transmembrane</keyword>
<dbReference type="PROSITE" id="PS00107">
    <property type="entry name" value="PROTEIN_KINASE_ATP"/>
    <property type="match status" value="1"/>
</dbReference>
<dbReference type="Gene3D" id="3.30.200.20">
    <property type="entry name" value="Phosphorylase Kinase, domain 1"/>
    <property type="match status" value="1"/>
</dbReference>
<evidence type="ECO:0000256" key="6">
    <source>
        <dbReference type="SAM" id="MobiDB-lite"/>
    </source>
</evidence>
<feature type="region of interest" description="Disordered" evidence="6">
    <location>
        <begin position="416"/>
        <end position="518"/>
    </location>
</feature>
<dbReference type="eggNOG" id="COG0515">
    <property type="taxonomic scope" value="Bacteria"/>
</dbReference>
<feature type="region of interest" description="Disordered" evidence="6">
    <location>
        <begin position="364"/>
        <end position="383"/>
    </location>
</feature>
<evidence type="ECO:0000313" key="9">
    <source>
        <dbReference type="EMBL" id="AGP38495.1"/>
    </source>
</evidence>
<feature type="region of interest" description="Disordered" evidence="6">
    <location>
        <begin position="313"/>
        <end position="356"/>
    </location>
</feature>
<keyword evidence="2 5" id="KW-0547">Nucleotide-binding</keyword>
<dbReference type="GO" id="GO:0004674">
    <property type="term" value="F:protein serine/threonine kinase activity"/>
    <property type="evidence" value="ECO:0007669"/>
    <property type="project" value="TreeGrafter"/>
</dbReference>
<evidence type="ECO:0000256" key="7">
    <source>
        <dbReference type="SAM" id="Phobius"/>
    </source>
</evidence>
<keyword evidence="7" id="KW-1133">Transmembrane helix</keyword>
<feature type="domain" description="Protein kinase" evidence="8">
    <location>
        <begin position="15"/>
        <end position="288"/>
    </location>
</feature>
<feature type="compositionally biased region" description="Pro residues" evidence="6">
    <location>
        <begin position="496"/>
        <end position="508"/>
    </location>
</feature>
<dbReference type="CDD" id="cd14014">
    <property type="entry name" value="STKc_PknB_like"/>
    <property type="match status" value="1"/>
</dbReference>
<evidence type="ECO:0000259" key="8">
    <source>
        <dbReference type="PROSITE" id="PS50011"/>
    </source>
</evidence>
<dbReference type="InterPro" id="IPR000719">
    <property type="entry name" value="Prot_kinase_dom"/>
</dbReference>
<dbReference type="HOGENOM" id="CLU_000288_63_44_7"/>
<keyword evidence="1" id="KW-0808">Transferase</keyword>
<accession>S4Y2W3</accession>
<keyword evidence="4 5" id="KW-0067">ATP-binding</keyword>
<evidence type="ECO:0000256" key="1">
    <source>
        <dbReference type="ARBA" id="ARBA00022679"/>
    </source>
</evidence>
<keyword evidence="7" id="KW-0472">Membrane</keyword>
<dbReference type="AlphaFoldDB" id="S4Y2W3"/>
<feature type="transmembrane region" description="Helical" evidence="7">
    <location>
        <begin position="387"/>
        <end position="409"/>
    </location>
</feature>
<dbReference type="PANTHER" id="PTHR43289">
    <property type="entry name" value="MITOGEN-ACTIVATED PROTEIN KINASE KINASE KINASE 20-RELATED"/>
    <property type="match status" value="1"/>
</dbReference>
<dbReference type="InterPro" id="IPR017441">
    <property type="entry name" value="Protein_kinase_ATP_BS"/>
</dbReference>
<evidence type="ECO:0000256" key="4">
    <source>
        <dbReference type="ARBA" id="ARBA00022840"/>
    </source>
</evidence>